<dbReference type="Proteomes" id="UP001257914">
    <property type="component" value="Unassembled WGS sequence"/>
</dbReference>
<dbReference type="Gene3D" id="2.60.40.3340">
    <property type="entry name" value="Domain of unknown function DUF4426"/>
    <property type="match status" value="1"/>
</dbReference>
<keyword evidence="1" id="KW-0732">Signal</keyword>
<evidence type="ECO:0000313" key="3">
    <source>
        <dbReference type="EMBL" id="MDU0114751.1"/>
    </source>
</evidence>
<accession>A0ABU3R4Z3</accession>
<feature type="chain" id="PRO_5045371827" evidence="1">
    <location>
        <begin position="21"/>
        <end position="141"/>
    </location>
</feature>
<feature type="signal peptide" evidence="1">
    <location>
        <begin position="1"/>
        <end position="20"/>
    </location>
</feature>
<evidence type="ECO:0000313" key="4">
    <source>
        <dbReference type="Proteomes" id="UP001257914"/>
    </source>
</evidence>
<keyword evidence="4" id="KW-1185">Reference proteome</keyword>
<dbReference type="EMBL" id="JAWCUA010000010">
    <property type="protein sequence ID" value="MDU0114751.1"/>
    <property type="molecule type" value="Genomic_DNA"/>
</dbReference>
<dbReference type="Pfam" id="PF14467">
    <property type="entry name" value="DUF4426"/>
    <property type="match status" value="1"/>
</dbReference>
<feature type="domain" description="DUF4426" evidence="2">
    <location>
        <begin position="26"/>
        <end position="141"/>
    </location>
</feature>
<sequence length="141" mass="16393">MTLLKHIVFILILFSFNSNAEQKLTKGNWDIHYIAFPSSFIQPEIAKQYQLQRSKYLSIINISVLDNSNDDKAQNVYVSGKAETLLGQSSELDFVKVTEGEATYYLAQLNYHDREVYKFTIDIQQGERTETINFTQMFYVD</sequence>
<evidence type="ECO:0000256" key="1">
    <source>
        <dbReference type="SAM" id="SignalP"/>
    </source>
</evidence>
<proteinExistence type="predicted"/>
<dbReference type="RefSeq" id="WP_315948430.1">
    <property type="nucleotide sequence ID" value="NZ_JAWCUA010000010.1"/>
</dbReference>
<reference evidence="3 4" key="1">
    <citation type="submission" date="2023-10" db="EMBL/GenBank/DDBJ databases">
        <title>Psychrosphaera aquimaarina strain SW33 isolated from seawater.</title>
        <authorList>
            <person name="Bayburt H."/>
            <person name="Kim J.M."/>
            <person name="Choi B.J."/>
            <person name="Jeon C.O."/>
        </authorList>
    </citation>
    <scope>NUCLEOTIDE SEQUENCE [LARGE SCALE GENOMIC DNA]</scope>
    <source>
        <strain evidence="3 4">KCTC 52743</strain>
    </source>
</reference>
<organism evidence="3 4">
    <name type="scientific">Psychrosphaera aquimarina</name>
    <dbReference type="NCBI Taxonomy" id="2044854"/>
    <lineage>
        <taxon>Bacteria</taxon>
        <taxon>Pseudomonadati</taxon>
        <taxon>Pseudomonadota</taxon>
        <taxon>Gammaproteobacteria</taxon>
        <taxon>Alteromonadales</taxon>
        <taxon>Pseudoalteromonadaceae</taxon>
        <taxon>Psychrosphaera</taxon>
    </lineage>
</organism>
<evidence type="ECO:0000259" key="2">
    <source>
        <dbReference type="Pfam" id="PF14467"/>
    </source>
</evidence>
<dbReference type="InterPro" id="IPR025218">
    <property type="entry name" value="DUF4426"/>
</dbReference>
<protein>
    <submittedName>
        <fullName evidence="3">DUF4426 domain-containing protein</fullName>
    </submittedName>
</protein>
<gene>
    <name evidence="3" type="ORF">RT723_17485</name>
</gene>
<comment type="caution">
    <text evidence="3">The sequence shown here is derived from an EMBL/GenBank/DDBJ whole genome shotgun (WGS) entry which is preliminary data.</text>
</comment>
<name>A0ABU3R4Z3_9GAMM</name>